<comment type="caution">
    <text evidence="1">The sequence shown here is derived from an EMBL/GenBank/DDBJ whole genome shotgun (WGS) entry which is preliminary data.</text>
</comment>
<evidence type="ECO:0000313" key="1">
    <source>
        <dbReference type="EMBL" id="GLJ68135.1"/>
    </source>
</evidence>
<evidence type="ECO:0000313" key="2">
    <source>
        <dbReference type="Proteomes" id="UP001142292"/>
    </source>
</evidence>
<name>A0ABQ5SVT4_9ACTN</name>
<organism evidence="1 2">
    <name type="scientific">Nocardioides luteus</name>
    <dbReference type="NCBI Taxonomy" id="1844"/>
    <lineage>
        <taxon>Bacteria</taxon>
        <taxon>Bacillati</taxon>
        <taxon>Actinomycetota</taxon>
        <taxon>Actinomycetes</taxon>
        <taxon>Propionibacteriales</taxon>
        <taxon>Nocardioidaceae</taxon>
        <taxon>Nocardioides</taxon>
    </lineage>
</organism>
<sequence>MGLVVEAGHALAPVVVAYAPDEEGHATGGVVVEGVHHLGDIERRLPDVEELDGAILRFSHGNSLVPVLAHGGLP</sequence>
<dbReference type="EMBL" id="BSEL01000005">
    <property type="protein sequence ID" value="GLJ68135.1"/>
    <property type="molecule type" value="Genomic_DNA"/>
</dbReference>
<keyword evidence="2" id="KW-1185">Reference proteome</keyword>
<gene>
    <name evidence="1" type="ORF">GCM10017579_21710</name>
</gene>
<accession>A0ABQ5SVT4</accession>
<proteinExistence type="predicted"/>
<dbReference type="Proteomes" id="UP001142292">
    <property type="component" value="Unassembled WGS sequence"/>
</dbReference>
<reference evidence="1" key="1">
    <citation type="journal article" date="2014" name="Int. J. Syst. Evol. Microbiol.">
        <title>Complete genome of a new Firmicutes species belonging to the dominant human colonic microbiota ('Ruminococcus bicirculans') reveals two chromosomes and a selective capacity to utilize plant glucans.</title>
        <authorList>
            <consortium name="NISC Comparative Sequencing Program"/>
            <person name="Wegmann U."/>
            <person name="Louis P."/>
            <person name="Goesmann A."/>
            <person name="Henrissat B."/>
            <person name="Duncan S.H."/>
            <person name="Flint H.J."/>
        </authorList>
    </citation>
    <scope>NUCLEOTIDE SEQUENCE</scope>
    <source>
        <strain evidence="1">VKM Ac-1246</strain>
    </source>
</reference>
<protein>
    <submittedName>
        <fullName evidence="1">Uncharacterized protein</fullName>
    </submittedName>
</protein>
<reference evidence="1" key="2">
    <citation type="submission" date="2023-01" db="EMBL/GenBank/DDBJ databases">
        <authorList>
            <person name="Sun Q."/>
            <person name="Evtushenko L."/>
        </authorList>
    </citation>
    <scope>NUCLEOTIDE SEQUENCE</scope>
    <source>
        <strain evidence="1">VKM Ac-1246</strain>
    </source>
</reference>